<evidence type="ECO:0000256" key="1">
    <source>
        <dbReference type="SAM" id="MobiDB-lite"/>
    </source>
</evidence>
<organism evidence="2 3">
    <name type="scientific">Xanthomonas phage Xp15</name>
    <dbReference type="NCBI Taxonomy" id="322855"/>
    <lineage>
        <taxon>Viruses</taxon>
        <taxon>Duplodnaviria</taxon>
        <taxon>Heunggongvirae</taxon>
        <taxon>Uroviricota</taxon>
        <taxon>Caudoviricetes</taxon>
        <taxon>Alachuavirus</taxon>
        <taxon>Alachuavirus Xp15</taxon>
    </lineage>
</organism>
<reference evidence="2 3" key="1">
    <citation type="submission" date="2005-03" db="EMBL/GenBank/DDBJ databases">
        <title>Sequencing of bacteriophage Xp15 from Xanthomonas campestris pv. pelargonii and identification of the lysis genes.</title>
        <authorList>
            <person name="Ramadugu C."/>
            <person name="Gabriel D.W."/>
        </authorList>
    </citation>
    <scope>NUCLEOTIDE SEQUENCE [LARGE SCALE GENOMIC DNA]</scope>
</reference>
<dbReference type="GeneID" id="5076551"/>
<name>Q52PM8_9CAUD</name>
<accession>Q52PM8</accession>
<evidence type="ECO:0000313" key="2">
    <source>
        <dbReference type="EMBL" id="AAX84848.1"/>
    </source>
</evidence>
<sequence length="139" mass="15464">MSDLMAADDQKTRRELLLGMIQQEYPSYHPLVSIARIAHHHDADLKLQFECHRTIAKYVEPELKSIEVKGEITGRHKVSVSLFEPKQESFPPVSGGGASHIEGESTRVLPSGQQQSGGEMSRLDMDPSVVDRVTLAGWE</sequence>
<feature type="region of interest" description="Disordered" evidence="1">
    <location>
        <begin position="86"/>
        <end position="126"/>
    </location>
</feature>
<dbReference type="RefSeq" id="YP_239271.1">
    <property type="nucleotide sequence ID" value="NC_007024.1"/>
</dbReference>
<dbReference type="KEGG" id="vg:5076551"/>
<keyword evidence="3" id="KW-1185">Reference proteome</keyword>
<evidence type="ECO:0000313" key="3">
    <source>
        <dbReference type="Proteomes" id="UP000001305"/>
    </source>
</evidence>
<dbReference type="Proteomes" id="UP000001305">
    <property type="component" value="Segment"/>
</dbReference>
<dbReference type="EMBL" id="AY986977">
    <property type="protein sequence ID" value="AAX84848.1"/>
    <property type="molecule type" value="Genomic_DNA"/>
</dbReference>
<proteinExistence type="predicted"/>
<protein>
    <submittedName>
        <fullName evidence="2">Uncharacterized protein</fullName>
    </submittedName>
</protein>